<feature type="transmembrane region" description="Helical" evidence="1">
    <location>
        <begin position="202"/>
        <end position="225"/>
    </location>
</feature>
<feature type="transmembrane region" description="Helical" evidence="1">
    <location>
        <begin position="94"/>
        <end position="115"/>
    </location>
</feature>
<evidence type="ECO:0000313" key="2">
    <source>
        <dbReference type="EMBL" id="RSU13696.1"/>
    </source>
</evidence>
<name>A0A430B077_9ENTE</name>
<accession>A0A430B077</accession>
<sequence length="265" mass="31065">MKPKYLEESVLSNQEKERSIQYILENTTLKKANFGEFIWLFFKAFDWKIVFWGLTEIFVLVMSVLLALIIFILSASSRGSFNHMWLFQEVGEKVYFYTFLCAPIFFSLFHYLSIWKEIQFKTFELKMTLKVSLQEIMVIRTLLFSLLSLTASVLLSVVIWFAANQELSLLKLISLSSTSLFLFSTGQLILDHFFSMRNSYKISPIIWLGIGAVLVLKIDIIYPLLMVLPETIVVLMAVIGFFSFILMLRYDYLNQRERSVYYVRT</sequence>
<protein>
    <submittedName>
        <fullName evidence="2">Uncharacterized protein</fullName>
    </submittedName>
</protein>
<keyword evidence="1" id="KW-0812">Transmembrane</keyword>
<dbReference type="GeneID" id="95582033"/>
<dbReference type="AlphaFoldDB" id="A0A430B077"/>
<feature type="transmembrane region" description="Helical" evidence="1">
    <location>
        <begin position="231"/>
        <end position="248"/>
    </location>
</feature>
<gene>
    <name evidence="2" type="ORF">CBF28_09435</name>
</gene>
<dbReference type="OrthoDB" id="2942080at2"/>
<evidence type="ECO:0000313" key="3">
    <source>
        <dbReference type="Proteomes" id="UP000288028"/>
    </source>
</evidence>
<proteinExistence type="predicted"/>
<dbReference type="EMBL" id="NGKB01000008">
    <property type="protein sequence ID" value="RSU13696.1"/>
    <property type="molecule type" value="Genomic_DNA"/>
</dbReference>
<dbReference type="RefSeq" id="WP_126794592.1">
    <property type="nucleotide sequence ID" value="NZ_CP060720.1"/>
</dbReference>
<organism evidence="2 3">
    <name type="scientific">Vagococcus carniphilus</name>
    <dbReference type="NCBI Taxonomy" id="218144"/>
    <lineage>
        <taxon>Bacteria</taxon>
        <taxon>Bacillati</taxon>
        <taxon>Bacillota</taxon>
        <taxon>Bacilli</taxon>
        <taxon>Lactobacillales</taxon>
        <taxon>Enterococcaceae</taxon>
        <taxon>Vagococcus</taxon>
    </lineage>
</organism>
<feature type="transmembrane region" description="Helical" evidence="1">
    <location>
        <begin position="49"/>
        <end position="74"/>
    </location>
</feature>
<feature type="transmembrane region" description="Helical" evidence="1">
    <location>
        <begin position="136"/>
        <end position="163"/>
    </location>
</feature>
<comment type="caution">
    <text evidence="2">The sequence shown here is derived from an EMBL/GenBank/DDBJ whole genome shotgun (WGS) entry which is preliminary data.</text>
</comment>
<keyword evidence="3" id="KW-1185">Reference proteome</keyword>
<feature type="transmembrane region" description="Helical" evidence="1">
    <location>
        <begin position="169"/>
        <end position="190"/>
    </location>
</feature>
<keyword evidence="1" id="KW-1133">Transmembrane helix</keyword>
<evidence type="ECO:0000256" key="1">
    <source>
        <dbReference type="SAM" id="Phobius"/>
    </source>
</evidence>
<keyword evidence="1" id="KW-0472">Membrane</keyword>
<dbReference type="Proteomes" id="UP000288028">
    <property type="component" value="Unassembled WGS sequence"/>
</dbReference>
<reference evidence="2 3" key="1">
    <citation type="submission" date="2017-05" db="EMBL/GenBank/DDBJ databases">
        <title>Vagococcus spp. assemblies.</title>
        <authorList>
            <person name="Gulvik C.A."/>
        </authorList>
    </citation>
    <scope>NUCLEOTIDE SEQUENCE [LARGE SCALE GENOMIC DNA]</scope>
    <source>
        <strain evidence="2 3">SS1714</strain>
    </source>
</reference>